<dbReference type="AlphaFoldDB" id="A0A8J2WV86"/>
<accession>A0A8J2WV86</accession>
<organism evidence="2 3">
    <name type="scientific">Pelagomonas calceolata</name>
    <dbReference type="NCBI Taxonomy" id="35677"/>
    <lineage>
        <taxon>Eukaryota</taxon>
        <taxon>Sar</taxon>
        <taxon>Stramenopiles</taxon>
        <taxon>Ochrophyta</taxon>
        <taxon>Pelagophyceae</taxon>
        <taxon>Pelagomonadales</taxon>
        <taxon>Pelagomonadaceae</taxon>
        <taxon>Pelagomonas</taxon>
    </lineage>
</organism>
<evidence type="ECO:0000256" key="1">
    <source>
        <dbReference type="SAM" id="MobiDB-lite"/>
    </source>
</evidence>
<gene>
    <name evidence="2" type="ORF">PECAL_2P17210</name>
</gene>
<protein>
    <submittedName>
        <fullName evidence="2">Uncharacterized protein</fullName>
    </submittedName>
</protein>
<comment type="caution">
    <text evidence="2">The sequence shown here is derived from an EMBL/GenBank/DDBJ whole genome shotgun (WGS) entry which is preliminary data.</text>
</comment>
<feature type="compositionally biased region" description="Basic residues" evidence="1">
    <location>
        <begin position="42"/>
        <end position="52"/>
    </location>
</feature>
<dbReference type="OrthoDB" id="41867at2759"/>
<name>A0A8J2WV86_9STRA</name>
<dbReference type="EMBL" id="CAKKNE010000002">
    <property type="protein sequence ID" value="CAH0368649.1"/>
    <property type="molecule type" value="Genomic_DNA"/>
</dbReference>
<keyword evidence="3" id="KW-1185">Reference proteome</keyword>
<feature type="compositionally biased region" description="Pro residues" evidence="1">
    <location>
        <begin position="8"/>
        <end position="17"/>
    </location>
</feature>
<evidence type="ECO:0000313" key="3">
    <source>
        <dbReference type="Proteomes" id="UP000789595"/>
    </source>
</evidence>
<evidence type="ECO:0000313" key="2">
    <source>
        <dbReference type="EMBL" id="CAH0368649.1"/>
    </source>
</evidence>
<reference evidence="2" key="1">
    <citation type="submission" date="2021-11" db="EMBL/GenBank/DDBJ databases">
        <authorList>
            <consortium name="Genoscope - CEA"/>
            <person name="William W."/>
        </authorList>
    </citation>
    <scope>NUCLEOTIDE SEQUENCE</scope>
</reference>
<dbReference type="Proteomes" id="UP000789595">
    <property type="component" value="Unassembled WGS sequence"/>
</dbReference>
<proteinExistence type="predicted"/>
<feature type="region of interest" description="Disordered" evidence="1">
    <location>
        <begin position="1"/>
        <end position="52"/>
    </location>
</feature>
<sequence>MRRHTESAPPPPPPPPERSPHVRWHPTVRSPRPTPRYYRGLPPRRRLMPRAPPRSRWRATRFVVACVATYTLCTLLRDGPPSRVASVVVVGAMGSGTVHTSRELRALGLDVTHERFDGRDGAVGYAHALLYLDPLDDKERDPLCLTNLKRAWHPQLIFLDARGECGEERDHRGAAPGGAMKRIGQCWRKACPAAARRWRGCGAKGTCPIQLAPKPVVLVRHPLRTVESLVAGFCGDGALAANGTRSVEPQILAMARIVGLEEAPLAQISCAHGFARAWAAYYGALELLIKKGAAAGVVRVEQDDGVCAIVSKAAAAAKPPQRLAAAAETCAHRGWRAWLPALRERWERIFEVGPFDDGANRRNEGRLRLSWRDLRRVDKPLAAEMLRLAEFYGYDKPRAGDRLRPD</sequence>